<evidence type="ECO:0000313" key="11">
    <source>
        <dbReference type="Proteomes" id="UP000879542"/>
    </source>
</evidence>
<evidence type="ECO:0000256" key="1">
    <source>
        <dbReference type="ARBA" id="ARBA00004167"/>
    </source>
</evidence>
<dbReference type="PROSITE" id="PS51257">
    <property type="entry name" value="PROKAR_LIPOPROTEIN"/>
    <property type="match status" value="1"/>
</dbReference>
<dbReference type="Proteomes" id="UP000411588">
    <property type="component" value="Unassembled WGS sequence"/>
</dbReference>
<comment type="similarity">
    <text evidence="2">Belongs to the LemA family.</text>
</comment>
<evidence type="ECO:0000256" key="7">
    <source>
        <dbReference type="SAM" id="Phobius"/>
    </source>
</evidence>
<evidence type="ECO:0000256" key="5">
    <source>
        <dbReference type="ARBA" id="ARBA00023136"/>
    </source>
</evidence>
<evidence type="ECO:0000256" key="3">
    <source>
        <dbReference type="ARBA" id="ARBA00022692"/>
    </source>
</evidence>
<evidence type="ECO:0000313" key="9">
    <source>
        <dbReference type="EMBL" id="VFD36142.1"/>
    </source>
</evidence>
<accession>A0A9P3WVT8</accession>
<sequence>MKKTLIIVGVVISILIMFACLFLVTKNKAIDLEEQVQSATASVEVQEKRRIDLIKNIVDCVKDYAKYENRTLKEVTDMRVSANDESIKEAKLNIQAVAEKYPDLKANENYKQLMSELSITENMIAQHRENYNMQVRNYNKYIRKFPANLILNSMGYEKIESKYTEYKAKEDAPQNLFD</sequence>
<dbReference type="GO" id="GO:0016020">
    <property type="term" value="C:membrane"/>
    <property type="evidence" value="ECO:0007669"/>
    <property type="project" value="UniProtKB-SubCell"/>
</dbReference>
<gene>
    <name evidence="8" type="ORF">KRQ00_003558</name>
    <name evidence="9" type="ORF">SAMEA1402399_03862</name>
</gene>
<dbReference type="InterPro" id="IPR007156">
    <property type="entry name" value="MamQ_LemA"/>
</dbReference>
<proteinExistence type="inferred from homology"/>
<dbReference type="AlphaFoldDB" id="A0A9P3WVT8"/>
<dbReference type="PANTHER" id="PTHR34478:SF1">
    <property type="entry name" value="PROTEIN LEMA"/>
    <property type="match status" value="1"/>
</dbReference>
<organism evidence="8 11">
    <name type="scientific">Clostridioides difficile</name>
    <name type="common">Peptoclostridium difficile</name>
    <dbReference type="NCBI Taxonomy" id="1496"/>
    <lineage>
        <taxon>Bacteria</taxon>
        <taxon>Bacillati</taxon>
        <taxon>Bacillota</taxon>
        <taxon>Clostridia</taxon>
        <taxon>Peptostreptococcales</taxon>
        <taxon>Peptostreptococcaceae</taxon>
        <taxon>Clostridioides</taxon>
    </lineage>
</organism>
<dbReference type="Gene3D" id="1.20.1440.20">
    <property type="entry name" value="LemA-like domain"/>
    <property type="match status" value="1"/>
</dbReference>
<comment type="subcellular location">
    <subcellularLocation>
        <location evidence="1">Membrane</location>
        <topology evidence="1">Single-pass membrane protein</topology>
    </subcellularLocation>
</comment>
<feature type="transmembrane region" description="Helical" evidence="7">
    <location>
        <begin position="6"/>
        <end position="24"/>
    </location>
</feature>
<comment type="caution">
    <text evidence="8">The sequence shown here is derived from an EMBL/GenBank/DDBJ whole genome shotgun (WGS) entry which is preliminary data.</text>
</comment>
<evidence type="ECO:0000313" key="10">
    <source>
        <dbReference type="Proteomes" id="UP000411588"/>
    </source>
</evidence>
<name>A0A9P3WVT8_CLODI</name>
<feature type="coiled-coil region" evidence="6">
    <location>
        <begin position="87"/>
        <end position="130"/>
    </location>
</feature>
<evidence type="ECO:0000256" key="2">
    <source>
        <dbReference type="ARBA" id="ARBA00008854"/>
    </source>
</evidence>
<dbReference type="Pfam" id="PF04011">
    <property type="entry name" value="LemA"/>
    <property type="match status" value="1"/>
</dbReference>
<dbReference type="RefSeq" id="WP_003425640.1">
    <property type="nucleotide sequence ID" value="NZ_BIMY01000032.1"/>
</dbReference>
<reference evidence="8" key="3">
    <citation type="submission" date="2021-06" db="EMBL/GenBank/DDBJ databases">
        <authorList>
            <consortium name="NCBI Pathogen Detection Project"/>
        </authorList>
    </citation>
    <scope>NUCLEOTIDE SEQUENCE</scope>
    <source>
        <strain evidence="8">Clostridioides</strain>
    </source>
</reference>
<keyword evidence="3 7" id="KW-0812">Transmembrane</keyword>
<dbReference type="InterPro" id="IPR023353">
    <property type="entry name" value="LemA-like_dom_sf"/>
</dbReference>
<keyword evidence="4 7" id="KW-1133">Transmembrane helix</keyword>
<keyword evidence="5 7" id="KW-0472">Membrane</keyword>
<dbReference type="EMBL" id="CAADAN010000021">
    <property type="protein sequence ID" value="VFD36142.1"/>
    <property type="molecule type" value="Genomic_DNA"/>
</dbReference>
<reference evidence="9 10" key="2">
    <citation type="submission" date="2019-02" db="EMBL/GenBank/DDBJ databases">
        <authorList>
            <consortium name="Pathogen Informatics"/>
        </authorList>
    </citation>
    <scope>NUCLEOTIDE SEQUENCE [LARGE SCALE GENOMIC DNA]</scope>
    <source>
        <strain evidence="10">clo34</strain>
        <strain evidence="9">Clo34</strain>
    </source>
</reference>
<evidence type="ECO:0000256" key="4">
    <source>
        <dbReference type="ARBA" id="ARBA00022989"/>
    </source>
</evidence>
<keyword evidence="6" id="KW-0175">Coiled coil</keyword>
<evidence type="ECO:0000256" key="6">
    <source>
        <dbReference type="SAM" id="Coils"/>
    </source>
</evidence>
<dbReference type="SUPFAM" id="SSF140478">
    <property type="entry name" value="LemA-like"/>
    <property type="match status" value="1"/>
</dbReference>
<evidence type="ECO:0000313" key="8">
    <source>
        <dbReference type="EMBL" id="HBH2621749.1"/>
    </source>
</evidence>
<reference evidence="8" key="1">
    <citation type="journal article" date="2018" name="Genome Biol.">
        <title>SKESA: strategic k-mer extension for scrupulous assemblies.</title>
        <authorList>
            <person name="Souvorov A."/>
            <person name="Agarwala R."/>
            <person name="Lipman D.J."/>
        </authorList>
    </citation>
    <scope>NUCLEOTIDE SEQUENCE</scope>
    <source>
        <strain evidence="8">Clostridioides</strain>
    </source>
</reference>
<protein>
    <submittedName>
        <fullName evidence="8">LemA family protein</fullName>
    </submittedName>
    <submittedName>
        <fullName evidence="9">LemA like protein</fullName>
    </submittedName>
</protein>
<dbReference type="PANTHER" id="PTHR34478">
    <property type="entry name" value="PROTEIN LEMA"/>
    <property type="match status" value="1"/>
</dbReference>
<dbReference type="Proteomes" id="UP000879542">
    <property type="component" value="Unassembled WGS sequence"/>
</dbReference>
<dbReference type="EMBL" id="DAEQIJ010000026">
    <property type="protein sequence ID" value="HBH2621749.1"/>
    <property type="molecule type" value="Genomic_DNA"/>
</dbReference>